<evidence type="ECO:0000313" key="3">
    <source>
        <dbReference type="Proteomes" id="UP000589373"/>
    </source>
</evidence>
<dbReference type="Proteomes" id="UP000589373">
    <property type="component" value="Unassembled WGS sequence"/>
</dbReference>
<dbReference type="GO" id="GO:0016740">
    <property type="term" value="F:transferase activity"/>
    <property type="evidence" value="ECO:0007669"/>
    <property type="project" value="UniProtKB-KW"/>
</dbReference>
<proteinExistence type="predicted"/>
<gene>
    <name evidence="2" type="ORF">GX662_08885</name>
</gene>
<dbReference type="InterPro" id="IPR002575">
    <property type="entry name" value="Aminoglycoside_PTrfase"/>
</dbReference>
<reference evidence="2 3" key="1">
    <citation type="journal article" date="2020" name="Biotechnol. Biofuels">
        <title>New insights from the biogas microbiome by comprehensive genome-resolved metagenomics of nearly 1600 species originating from multiple anaerobic digesters.</title>
        <authorList>
            <person name="Campanaro S."/>
            <person name="Treu L."/>
            <person name="Rodriguez-R L.M."/>
            <person name="Kovalovszki A."/>
            <person name="Ziels R.M."/>
            <person name="Maus I."/>
            <person name="Zhu X."/>
            <person name="Kougias P.G."/>
            <person name="Basile A."/>
            <person name="Luo G."/>
            <person name="Schluter A."/>
            <person name="Konstantinidis K.T."/>
            <person name="Angelidaki I."/>
        </authorList>
    </citation>
    <scope>NUCLEOTIDE SEQUENCE [LARGE SCALE GENOMIC DNA]</scope>
    <source>
        <strain evidence="2">AS07pgkLD_105</strain>
    </source>
</reference>
<protein>
    <submittedName>
        <fullName evidence="2">Aminoglycoside phosphotransferase family protein</fullName>
    </submittedName>
</protein>
<dbReference type="SUPFAM" id="SSF56112">
    <property type="entry name" value="Protein kinase-like (PK-like)"/>
    <property type="match status" value="1"/>
</dbReference>
<dbReference type="InterPro" id="IPR011009">
    <property type="entry name" value="Kinase-like_dom_sf"/>
</dbReference>
<keyword evidence="2" id="KW-0808">Transferase</keyword>
<evidence type="ECO:0000259" key="1">
    <source>
        <dbReference type="Pfam" id="PF01636"/>
    </source>
</evidence>
<dbReference type="Pfam" id="PF01636">
    <property type="entry name" value="APH"/>
    <property type="match status" value="1"/>
</dbReference>
<dbReference type="AlphaFoldDB" id="A0A847D697"/>
<evidence type="ECO:0000313" key="2">
    <source>
        <dbReference type="EMBL" id="NLD32349.1"/>
    </source>
</evidence>
<dbReference type="EMBL" id="JAAZCD010000202">
    <property type="protein sequence ID" value="NLD32349.1"/>
    <property type="molecule type" value="Genomic_DNA"/>
</dbReference>
<name>A0A847D697_9LACT</name>
<comment type="caution">
    <text evidence="2">The sequence shown here is derived from an EMBL/GenBank/DDBJ whole genome shotgun (WGS) entry which is preliminary data.</text>
</comment>
<feature type="domain" description="Aminoglycoside phosphotransferase" evidence="1">
    <location>
        <begin position="164"/>
        <end position="235"/>
    </location>
</feature>
<accession>A0A847D697</accession>
<sequence length="342" mass="39156">MKIMTLKDIAITYFDALDHTTIRRPIDSSHGPDDIRLAYVIDEKYVLHCYSSGTLTEKDLQAIRRLVLRHREIGVWAPMPISVKNSDRLLTCVEEEGVSYSCYLEEFAPFAFFDEANANLYAMKAEVLPFLGRLASRYTNTDLVDRYSMWSIVDRSPFDDEVDEKQENIDALCAALGDHPLAARIRDLNQRARARIQKRLEELPRCVFQGDLNPSNLLVDSEGRFCGIIDFNLFGTDVNINCFLNEAMYFLTGEDFSELSSIQLLRKLCTIQNDLLAKILTEYTLAEVEESLLEEYRFLVLIGFYPNVQLLVRELQKVSGREKVCDLITLICDAYEQNASPA</sequence>
<organism evidence="2 3">
    <name type="scientific">Trichococcus flocculiformis</name>
    <dbReference type="NCBI Taxonomy" id="82803"/>
    <lineage>
        <taxon>Bacteria</taxon>
        <taxon>Bacillati</taxon>
        <taxon>Bacillota</taxon>
        <taxon>Bacilli</taxon>
        <taxon>Lactobacillales</taxon>
        <taxon>Carnobacteriaceae</taxon>
        <taxon>Trichococcus</taxon>
    </lineage>
</organism>
<dbReference type="Gene3D" id="3.90.1200.10">
    <property type="match status" value="1"/>
</dbReference>